<name>A0A929B861_9PSEU</name>
<comment type="subcellular location">
    <subcellularLocation>
        <location evidence="1">Cell envelope</location>
    </subcellularLocation>
</comment>
<evidence type="ECO:0000256" key="2">
    <source>
        <dbReference type="ARBA" id="ARBA00005695"/>
    </source>
</evidence>
<protein>
    <submittedName>
        <fullName evidence="6">ABC transporter substrate-binding protein</fullName>
    </submittedName>
</protein>
<gene>
    <name evidence="6" type="ORF">IQ251_05840</name>
</gene>
<dbReference type="GO" id="GO:1904680">
    <property type="term" value="F:peptide transmembrane transporter activity"/>
    <property type="evidence" value="ECO:0007669"/>
    <property type="project" value="TreeGrafter"/>
</dbReference>
<dbReference type="Proteomes" id="UP000598360">
    <property type="component" value="Unassembled WGS sequence"/>
</dbReference>
<dbReference type="RefSeq" id="WP_193927416.1">
    <property type="nucleotide sequence ID" value="NZ_JADEYC010000009.1"/>
</dbReference>
<proteinExistence type="inferred from homology"/>
<dbReference type="PANTHER" id="PTHR30290:SF10">
    <property type="entry name" value="PERIPLASMIC OLIGOPEPTIDE-BINDING PROTEIN-RELATED"/>
    <property type="match status" value="1"/>
</dbReference>
<dbReference type="InterPro" id="IPR030678">
    <property type="entry name" value="Peptide/Ni-bd"/>
</dbReference>
<dbReference type="PIRSF" id="PIRSF002741">
    <property type="entry name" value="MppA"/>
    <property type="match status" value="1"/>
</dbReference>
<dbReference type="GO" id="GO:0030313">
    <property type="term" value="C:cell envelope"/>
    <property type="evidence" value="ECO:0007669"/>
    <property type="project" value="UniProtKB-SubCell"/>
</dbReference>
<dbReference type="Gene3D" id="3.40.190.10">
    <property type="entry name" value="Periplasmic binding protein-like II"/>
    <property type="match status" value="1"/>
</dbReference>
<evidence type="ECO:0000313" key="6">
    <source>
        <dbReference type="EMBL" id="MBE9373965.1"/>
    </source>
</evidence>
<dbReference type="GO" id="GO:0042597">
    <property type="term" value="C:periplasmic space"/>
    <property type="evidence" value="ECO:0007669"/>
    <property type="project" value="UniProtKB-ARBA"/>
</dbReference>
<evidence type="ECO:0000256" key="1">
    <source>
        <dbReference type="ARBA" id="ARBA00004196"/>
    </source>
</evidence>
<dbReference type="GO" id="GO:0015833">
    <property type="term" value="P:peptide transport"/>
    <property type="evidence" value="ECO:0007669"/>
    <property type="project" value="TreeGrafter"/>
</dbReference>
<keyword evidence="4" id="KW-0732">Signal</keyword>
<evidence type="ECO:0000259" key="5">
    <source>
        <dbReference type="Pfam" id="PF00496"/>
    </source>
</evidence>
<evidence type="ECO:0000313" key="7">
    <source>
        <dbReference type="Proteomes" id="UP000598360"/>
    </source>
</evidence>
<comment type="similarity">
    <text evidence="2">Belongs to the bacterial solute-binding protein 5 family.</text>
</comment>
<dbReference type="InterPro" id="IPR000914">
    <property type="entry name" value="SBP_5_dom"/>
</dbReference>
<dbReference type="AlphaFoldDB" id="A0A929B861"/>
<feature type="domain" description="Solute-binding protein family 5" evidence="5">
    <location>
        <begin position="89"/>
        <end position="419"/>
    </location>
</feature>
<dbReference type="SUPFAM" id="SSF53850">
    <property type="entry name" value="Periplasmic binding protein-like II"/>
    <property type="match status" value="1"/>
</dbReference>
<sequence length="515" mass="56200">MQVGERGIAGRLGRRGFLIGGAAAAGALVTGCGGSSGSSAGGSIDSFSAVMEGSGADEAFDPGTSHMFIDEARLKAVYDGLFEVDDQMKPIPRLAERAEPNADGTRWRLALRDARWHDGSTFTGDDVLYTISRILGGGEPDAFIAATTLEHVNLRESRVVDPRTVEIALKKPDFEFRTALAAYGTRIVQNGTRDFVDPVGTGPFRFESFEPGKEFSGTSYEQHWNGAPAIRQLRILSADSDARLNTLQGGQADFADSITPAAARTLRGNDRVAVNTTPNSGIHYFAMKTDRPPFDNPDVRRALMLLADREEMVKVAFEGEGDVSNDVFGAGFEYYAELPQHGYDPQRAKTLLRRAGAENLRFDLFTAEVSSGLVEAAHLFAEHAAKAGVRVNVVVGSKDTYYSETLDRGELTMGQSGPLPVPNHFASRLVTGSPQNRTNWSDPEFDALFARAQATRSDEERAAIYRRMHEIQYDRGGFIFFANTYWHNAANAEYRGIPTGVPNSFGWVRFDDVTG</sequence>
<reference evidence="6" key="1">
    <citation type="submission" date="2020-10" db="EMBL/GenBank/DDBJ databases">
        <title>Diversity and distribution of actinomycetes associated with coral in the coast of Hainan.</title>
        <authorList>
            <person name="Li F."/>
        </authorList>
    </citation>
    <scope>NUCLEOTIDE SEQUENCE</scope>
    <source>
        <strain evidence="6">HNM0983</strain>
    </source>
</reference>
<dbReference type="Gene3D" id="3.10.105.10">
    <property type="entry name" value="Dipeptide-binding Protein, Domain 3"/>
    <property type="match status" value="1"/>
</dbReference>
<dbReference type="GO" id="GO:0043190">
    <property type="term" value="C:ATP-binding cassette (ABC) transporter complex"/>
    <property type="evidence" value="ECO:0007669"/>
    <property type="project" value="InterPro"/>
</dbReference>
<evidence type="ECO:0000256" key="4">
    <source>
        <dbReference type="ARBA" id="ARBA00022729"/>
    </source>
</evidence>
<dbReference type="CDD" id="cd08503">
    <property type="entry name" value="PBP2_NikA_DppA_OppA_like_17"/>
    <property type="match status" value="1"/>
</dbReference>
<dbReference type="PROSITE" id="PS51318">
    <property type="entry name" value="TAT"/>
    <property type="match status" value="1"/>
</dbReference>
<organism evidence="6 7">
    <name type="scientific">Saccharopolyspora montiporae</name>
    <dbReference type="NCBI Taxonomy" id="2781240"/>
    <lineage>
        <taxon>Bacteria</taxon>
        <taxon>Bacillati</taxon>
        <taxon>Actinomycetota</taxon>
        <taxon>Actinomycetes</taxon>
        <taxon>Pseudonocardiales</taxon>
        <taxon>Pseudonocardiaceae</taxon>
        <taxon>Saccharopolyspora</taxon>
    </lineage>
</organism>
<dbReference type="PROSITE" id="PS51257">
    <property type="entry name" value="PROKAR_LIPOPROTEIN"/>
    <property type="match status" value="1"/>
</dbReference>
<dbReference type="EMBL" id="JADEYC010000009">
    <property type="protein sequence ID" value="MBE9373965.1"/>
    <property type="molecule type" value="Genomic_DNA"/>
</dbReference>
<accession>A0A929B861</accession>
<keyword evidence="3" id="KW-0813">Transport</keyword>
<dbReference type="Pfam" id="PF00496">
    <property type="entry name" value="SBP_bac_5"/>
    <property type="match status" value="1"/>
</dbReference>
<comment type="caution">
    <text evidence="6">The sequence shown here is derived from an EMBL/GenBank/DDBJ whole genome shotgun (WGS) entry which is preliminary data.</text>
</comment>
<evidence type="ECO:0000256" key="3">
    <source>
        <dbReference type="ARBA" id="ARBA00022448"/>
    </source>
</evidence>
<keyword evidence="7" id="KW-1185">Reference proteome</keyword>
<dbReference type="InterPro" id="IPR006311">
    <property type="entry name" value="TAT_signal"/>
</dbReference>
<dbReference type="InterPro" id="IPR039424">
    <property type="entry name" value="SBP_5"/>
</dbReference>
<dbReference type="PANTHER" id="PTHR30290">
    <property type="entry name" value="PERIPLASMIC BINDING COMPONENT OF ABC TRANSPORTER"/>
    <property type="match status" value="1"/>
</dbReference>